<keyword evidence="4" id="KW-1185">Reference proteome</keyword>
<dbReference type="OrthoDB" id="233929at2"/>
<feature type="domain" description="Polysaccharide export protein N-terminal" evidence="2">
    <location>
        <begin position="75"/>
        <end position="180"/>
    </location>
</feature>
<dbReference type="Pfam" id="PF02563">
    <property type="entry name" value="Poly_export"/>
    <property type="match status" value="1"/>
</dbReference>
<dbReference type="PANTHER" id="PTHR33619:SF3">
    <property type="entry name" value="POLYSACCHARIDE EXPORT PROTEIN GFCE-RELATED"/>
    <property type="match status" value="1"/>
</dbReference>
<sequence>MLFLAKLSDVTNFPKLLGPSAKLILAAGLLATSTGCHLVSSAQKAIPANRLPKDLFDCPRETLAPLPFASLGQTKPADHLIGAGDELSVYIYGVFPPTEDETPIVQRAQAINQRYYPARGSQVGSATGLPIRVEADGSIDLPLVGRVNLDGMTVSQAKDKILDEYRDEDILQEGRERVTVSLLLPRLNRVIVLREDTPNPAVALNSPQVVDQIHRGSGEVIDLPVYENDVLHAMAATGGLPGTDAAREVYVIRKEAGLTGQFMNAGNLQSIVSGGQGDGCAPGVIRIPLAGCPCEAVPFTEADIIMNDGDVLFIPRRNEYFIAGGLLPGGRVPLPRDEDVDVIEAIAMATGSAGGPLGRDGSVLAIGRVGSMREPTRVLIVRSLPDGRQMTIRADLDRAVYDPNERIRILPNDVVMLQFKPSAAAIYSTLNWFSGDGLLNGLTRLDD</sequence>
<keyword evidence="1" id="KW-0732">Signal</keyword>
<dbReference type="Gene3D" id="3.30.1950.10">
    <property type="entry name" value="wza like domain"/>
    <property type="match status" value="1"/>
</dbReference>
<evidence type="ECO:0000256" key="1">
    <source>
        <dbReference type="ARBA" id="ARBA00022729"/>
    </source>
</evidence>
<dbReference type="PANTHER" id="PTHR33619">
    <property type="entry name" value="POLYSACCHARIDE EXPORT PROTEIN GFCE-RELATED"/>
    <property type="match status" value="1"/>
</dbReference>
<dbReference type="GO" id="GO:0015159">
    <property type="term" value="F:polysaccharide transmembrane transporter activity"/>
    <property type="evidence" value="ECO:0007669"/>
    <property type="project" value="InterPro"/>
</dbReference>
<accession>A0A5B1CGH0</accession>
<evidence type="ECO:0000313" key="3">
    <source>
        <dbReference type="EMBL" id="KAA1259035.1"/>
    </source>
</evidence>
<gene>
    <name evidence="3" type="ORF">LF1_15600</name>
</gene>
<reference evidence="3 4" key="1">
    <citation type="submission" date="2019-08" db="EMBL/GenBank/DDBJ databases">
        <title>Deep-cultivation of Planctomycetes and their phenomic and genomic characterization uncovers novel biology.</title>
        <authorList>
            <person name="Wiegand S."/>
            <person name="Jogler M."/>
            <person name="Boedeker C."/>
            <person name="Pinto D."/>
            <person name="Vollmers J."/>
            <person name="Rivas-Marin E."/>
            <person name="Kohn T."/>
            <person name="Peeters S.H."/>
            <person name="Heuer A."/>
            <person name="Rast P."/>
            <person name="Oberbeckmann S."/>
            <person name="Bunk B."/>
            <person name="Jeske O."/>
            <person name="Meyerdierks A."/>
            <person name="Storesund J.E."/>
            <person name="Kallscheuer N."/>
            <person name="Luecker S."/>
            <person name="Lage O.M."/>
            <person name="Pohl T."/>
            <person name="Merkel B.J."/>
            <person name="Hornburger P."/>
            <person name="Mueller R.-W."/>
            <person name="Bruemmer F."/>
            <person name="Labrenz M."/>
            <person name="Spormann A.M."/>
            <person name="Op Den Camp H."/>
            <person name="Overmann J."/>
            <person name="Amann R."/>
            <person name="Jetten M.S.M."/>
            <person name="Mascher T."/>
            <person name="Medema M.H."/>
            <person name="Devos D.P."/>
            <person name="Kaster A.-K."/>
            <person name="Ovreas L."/>
            <person name="Rohde M."/>
            <person name="Galperin M.Y."/>
            <person name="Jogler C."/>
        </authorList>
    </citation>
    <scope>NUCLEOTIDE SEQUENCE [LARGE SCALE GENOMIC DNA]</scope>
    <source>
        <strain evidence="3 4">LF1</strain>
    </source>
</reference>
<name>A0A5B1CGH0_9BACT</name>
<proteinExistence type="predicted"/>
<dbReference type="EMBL" id="VRLW01000001">
    <property type="protein sequence ID" value="KAA1259035.1"/>
    <property type="molecule type" value="Genomic_DNA"/>
</dbReference>
<evidence type="ECO:0000259" key="2">
    <source>
        <dbReference type="Pfam" id="PF02563"/>
    </source>
</evidence>
<evidence type="ECO:0000313" key="4">
    <source>
        <dbReference type="Proteomes" id="UP000322699"/>
    </source>
</evidence>
<dbReference type="InterPro" id="IPR049712">
    <property type="entry name" value="Poly_export"/>
</dbReference>
<dbReference type="Proteomes" id="UP000322699">
    <property type="component" value="Unassembled WGS sequence"/>
</dbReference>
<dbReference type="AlphaFoldDB" id="A0A5B1CGH0"/>
<dbReference type="InterPro" id="IPR003715">
    <property type="entry name" value="Poly_export_N"/>
</dbReference>
<dbReference type="RefSeq" id="WP_084422418.1">
    <property type="nucleotide sequence ID" value="NZ_LWSK01000015.1"/>
</dbReference>
<protein>
    <submittedName>
        <fullName evidence="3">Polysaccharide biosynthesis/export protein</fullName>
    </submittedName>
</protein>
<comment type="caution">
    <text evidence="3">The sequence shown here is derived from an EMBL/GenBank/DDBJ whole genome shotgun (WGS) entry which is preliminary data.</text>
</comment>
<organism evidence="3 4">
    <name type="scientific">Rubripirellula obstinata</name>
    <dbReference type="NCBI Taxonomy" id="406547"/>
    <lineage>
        <taxon>Bacteria</taxon>
        <taxon>Pseudomonadati</taxon>
        <taxon>Planctomycetota</taxon>
        <taxon>Planctomycetia</taxon>
        <taxon>Pirellulales</taxon>
        <taxon>Pirellulaceae</taxon>
        <taxon>Rubripirellula</taxon>
    </lineage>
</organism>